<dbReference type="PANTHER" id="PTHR30222">
    <property type="entry name" value="SPERMIDINE/PUTRESCINE-BINDING PERIPLASMIC PROTEIN"/>
    <property type="match status" value="1"/>
</dbReference>
<proteinExistence type="predicted"/>
<evidence type="ECO:0000256" key="1">
    <source>
        <dbReference type="ARBA" id="ARBA00022729"/>
    </source>
</evidence>
<dbReference type="PANTHER" id="PTHR30222:SF2">
    <property type="entry name" value="ABC TRANSPORTER SUBSTRATE-BINDING PROTEIN"/>
    <property type="match status" value="1"/>
</dbReference>
<comment type="caution">
    <text evidence="3">The sequence shown here is derived from an EMBL/GenBank/DDBJ whole genome shotgun (WGS) entry which is preliminary data.</text>
</comment>
<feature type="chain" id="PRO_5045486050" evidence="2">
    <location>
        <begin position="25"/>
        <end position="352"/>
    </location>
</feature>
<dbReference type="CDD" id="cd13589">
    <property type="entry name" value="PBP2_polyamine_RpCGA009"/>
    <property type="match status" value="1"/>
</dbReference>
<reference evidence="3 4" key="1">
    <citation type="submission" date="2021-01" db="EMBL/GenBank/DDBJ databases">
        <title>Azospirillum sp. YIM DDC1 draft genome.</title>
        <authorList>
            <person name="Wang Y.-X."/>
        </authorList>
    </citation>
    <scope>NUCLEOTIDE SEQUENCE [LARGE SCALE GENOMIC DNA]</scope>
    <source>
        <strain evidence="3 4">YIM DDC1</strain>
    </source>
</reference>
<dbReference type="InterPro" id="IPR006059">
    <property type="entry name" value="SBP"/>
</dbReference>
<feature type="signal peptide" evidence="2">
    <location>
        <begin position="1"/>
        <end position="24"/>
    </location>
</feature>
<accession>A0ABS1I1D2</accession>
<evidence type="ECO:0000313" key="3">
    <source>
        <dbReference type="EMBL" id="MBK4720879.1"/>
    </source>
</evidence>
<sequence>MTLHATRIVGCALAAGLLFAPALAQSPAQTEQLTVVGAGGVLQDAERAVFFHPFADSNKVQLTEDSYSGQMAKVRAMVDTGSVSWDVLQVEQNSLLSGCEEGLFEKIDWTAVGDRKDFIDEAYSECGVGAFVWSMVMTYDRSRIADGPKSWADFWNVQRWPGKRGLRQTAKMTLEIALLADGVPRGEVYKVLATPAGVDRAFASLDRLKPDILWWTSGAEPIERLASGDVVISAAFNGRVAAANQGGRSFALAWDGQVLGVDYWAIPKGAKNRATAERFIAFASRPEVQARFPSHIAYGVTNRKANLAVDPKLAADLPTSPANFALAVPLDTAFWADHGEALEARFANWRSR</sequence>
<dbReference type="SUPFAM" id="SSF53850">
    <property type="entry name" value="Periplasmic binding protein-like II"/>
    <property type="match status" value="1"/>
</dbReference>
<dbReference type="Pfam" id="PF13416">
    <property type="entry name" value="SBP_bac_8"/>
    <property type="match status" value="1"/>
</dbReference>
<organism evidence="3 4">
    <name type="scientific">Azospirillum aestuarii</name>
    <dbReference type="NCBI Taxonomy" id="2802052"/>
    <lineage>
        <taxon>Bacteria</taxon>
        <taxon>Pseudomonadati</taxon>
        <taxon>Pseudomonadota</taxon>
        <taxon>Alphaproteobacteria</taxon>
        <taxon>Rhodospirillales</taxon>
        <taxon>Azospirillaceae</taxon>
        <taxon>Azospirillum</taxon>
    </lineage>
</organism>
<evidence type="ECO:0000256" key="2">
    <source>
        <dbReference type="SAM" id="SignalP"/>
    </source>
</evidence>
<keyword evidence="4" id="KW-1185">Reference proteome</keyword>
<gene>
    <name evidence="3" type="ORF">JJL56_18605</name>
</gene>
<dbReference type="Proteomes" id="UP000654452">
    <property type="component" value="Unassembled WGS sequence"/>
</dbReference>
<dbReference type="RefSeq" id="WP_200485880.1">
    <property type="nucleotide sequence ID" value="NZ_JAEPIV010000010.1"/>
</dbReference>
<protein>
    <submittedName>
        <fullName evidence="3">ABC transporter substrate-binding protein</fullName>
    </submittedName>
</protein>
<dbReference type="Gene3D" id="3.40.190.10">
    <property type="entry name" value="Periplasmic binding protein-like II"/>
    <property type="match status" value="2"/>
</dbReference>
<keyword evidence="1 2" id="KW-0732">Signal</keyword>
<dbReference type="EMBL" id="JAEPIV010000010">
    <property type="protein sequence ID" value="MBK4720879.1"/>
    <property type="molecule type" value="Genomic_DNA"/>
</dbReference>
<name>A0ABS1I1D2_9PROT</name>
<evidence type="ECO:0000313" key="4">
    <source>
        <dbReference type="Proteomes" id="UP000654452"/>
    </source>
</evidence>